<dbReference type="InterPro" id="IPR012292">
    <property type="entry name" value="Globin/Proto"/>
</dbReference>
<dbReference type="OrthoDB" id="8148195at2"/>
<accession>A0A346A1N8</accession>
<dbReference type="Gene3D" id="1.10.490.10">
    <property type="entry name" value="Globins"/>
    <property type="match status" value="1"/>
</dbReference>
<dbReference type="InterPro" id="IPR044398">
    <property type="entry name" value="Globin-sensor_dom"/>
</dbReference>
<keyword evidence="3" id="KW-1185">Reference proteome</keyword>
<evidence type="ECO:0000313" key="3">
    <source>
        <dbReference type="Proteomes" id="UP000254889"/>
    </source>
</evidence>
<proteinExistence type="predicted"/>
<organism evidence="2 3">
    <name type="scientific">Pseudolabrys taiwanensis</name>
    <dbReference type="NCBI Taxonomy" id="331696"/>
    <lineage>
        <taxon>Bacteria</taxon>
        <taxon>Pseudomonadati</taxon>
        <taxon>Pseudomonadota</taxon>
        <taxon>Alphaproteobacteria</taxon>
        <taxon>Hyphomicrobiales</taxon>
        <taxon>Xanthobacteraceae</taxon>
        <taxon>Pseudolabrys</taxon>
    </lineage>
</organism>
<dbReference type="InterPro" id="IPR039379">
    <property type="entry name" value="Protoglobin_sensor_dom"/>
</dbReference>
<evidence type="ECO:0000259" key="1">
    <source>
        <dbReference type="Pfam" id="PF11563"/>
    </source>
</evidence>
<feature type="domain" description="Globin-sensor" evidence="1">
    <location>
        <begin position="2"/>
        <end position="146"/>
    </location>
</feature>
<dbReference type="SUPFAM" id="SSF46458">
    <property type="entry name" value="Globin-like"/>
    <property type="match status" value="1"/>
</dbReference>
<dbReference type="Pfam" id="PF11563">
    <property type="entry name" value="Protoglobin"/>
    <property type="match status" value="1"/>
</dbReference>
<dbReference type="GO" id="GO:0019825">
    <property type="term" value="F:oxygen binding"/>
    <property type="evidence" value="ECO:0007669"/>
    <property type="project" value="InterPro"/>
</dbReference>
<evidence type="ECO:0000313" key="2">
    <source>
        <dbReference type="EMBL" id="AXK83085.1"/>
    </source>
</evidence>
<dbReference type="Proteomes" id="UP000254889">
    <property type="component" value="Chromosome"/>
</dbReference>
<dbReference type="GO" id="GO:0020037">
    <property type="term" value="F:heme binding"/>
    <property type="evidence" value="ECO:0007669"/>
    <property type="project" value="InterPro"/>
</dbReference>
<dbReference type="EMBL" id="CP031417">
    <property type="protein sequence ID" value="AXK83085.1"/>
    <property type="molecule type" value="Genomic_DNA"/>
</dbReference>
<dbReference type="CDD" id="cd01068">
    <property type="entry name" value="globin_sensor"/>
    <property type="match status" value="1"/>
</dbReference>
<dbReference type="KEGG" id="ptaw:DW352_22735"/>
<dbReference type="AlphaFoldDB" id="A0A346A1N8"/>
<name>A0A346A1N8_9HYPH</name>
<reference evidence="2 3" key="1">
    <citation type="submission" date="2018-07" db="EMBL/GenBank/DDBJ databases">
        <authorList>
            <person name="Quirk P.G."/>
            <person name="Krulwich T.A."/>
        </authorList>
    </citation>
    <scope>NUCLEOTIDE SEQUENCE [LARGE SCALE GENOMIC DNA]</scope>
    <source>
        <strain evidence="2 3">CC-BB4</strain>
    </source>
</reference>
<dbReference type="RefSeq" id="WP_115693464.1">
    <property type="nucleotide sequence ID" value="NZ_CP031417.1"/>
</dbReference>
<gene>
    <name evidence="2" type="ORF">DW352_22735</name>
</gene>
<protein>
    <recommendedName>
        <fullName evidence="1">Globin-sensor domain-containing protein</fullName>
    </recommendedName>
</protein>
<dbReference type="InterPro" id="IPR009050">
    <property type="entry name" value="Globin-like_sf"/>
</dbReference>
<sequence length="152" mass="17552">MVQKLLDFLQIDSEDRASALMLSELLKPHFDQAIEEFYATVQDFQINPFVTARTIPVLKERQKQHWLSLLHSRFDADFFASVGRIGVRHRDIQLNPMWYVAGYTRLKLAFIEIIIKSDLHVVTKGQLVKTLDKYIAIDMSLALSAYDAVILD</sequence>